<dbReference type="AlphaFoldDB" id="A0A9P4MYF0"/>
<sequence>MRFLTPDFSSSSPETTGNSDKYGLAFGNNRAGSLCFANNSHAFHPISKKASPGLSAFGLVESTLKIDLPDTRFGPLVYSSHTLVAIAQVHAGPAHRIRQISEGSKPWSPVVGVASVGRLRRRRPTTKFITAVLYLMEAPRIMCALIGASYILSDPKEQFSARAAWGNRYCFAAEARPLPPPRGISLMLQPYSPYPQIIRLLDGLSWSTSCEHRIQFRVPCVYERHFSGFLVILELRIVEEHDQNDRSCVATISSPSSPS</sequence>
<name>A0A9P4MYF0_9PLEO</name>
<dbReference type="EMBL" id="ML986640">
    <property type="protein sequence ID" value="KAF2262440.1"/>
    <property type="molecule type" value="Genomic_DNA"/>
</dbReference>
<evidence type="ECO:0000313" key="2">
    <source>
        <dbReference type="Proteomes" id="UP000800093"/>
    </source>
</evidence>
<comment type="caution">
    <text evidence="1">The sequence shown here is derived from an EMBL/GenBank/DDBJ whole genome shotgun (WGS) entry which is preliminary data.</text>
</comment>
<proteinExistence type="predicted"/>
<evidence type="ECO:0000313" key="1">
    <source>
        <dbReference type="EMBL" id="KAF2262440.1"/>
    </source>
</evidence>
<gene>
    <name evidence="1" type="ORF">CC78DRAFT_582554</name>
</gene>
<organism evidence="1 2">
    <name type="scientific">Lojkania enalia</name>
    <dbReference type="NCBI Taxonomy" id="147567"/>
    <lineage>
        <taxon>Eukaryota</taxon>
        <taxon>Fungi</taxon>
        <taxon>Dikarya</taxon>
        <taxon>Ascomycota</taxon>
        <taxon>Pezizomycotina</taxon>
        <taxon>Dothideomycetes</taxon>
        <taxon>Pleosporomycetidae</taxon>
        <taxon>Pleosporales</taxon>
        <taxon>Pleosporales incertae sedis</taxon>
        <taxon>Lojkania</taxon>
    </lineage>
</organism>
<dbReference type="Proteomes" id="UP000800093">
    <property type="component" value="Unassembled WGS sequence"/>
</dbReference>
<reference evidence="2" key="1">
    <citation type="journal article" date="2020" name="Stud. Mycol.">
        <title>101 Dothideomycetes genomes: A test case for predicting lifestyles and emergence of pathogens.</title>
        <authorList>
            <person name="Haridas S."/>
            <person name="Albert R."/>
            <person name="Binder M."/>
            <person name="Bloem J."/>
            <person name="LaButti K."/>
            <person name="Salamov A."/>
            <person name="Andreopoulos B."/>
            <person name="Baker S."/>
            <person name="Barry K."/>
            <person name="Bills G."/>
            <person name="Bluhm B."/>
            <person name="Cannon C."/>
            <person name="Castanera R."/>
            <person name="Culley D."/>
            <person name="Daum C."/>
            <person name="Ezra D."/>
            <person name="Gonzalez J."/>
            <person name="Henrissat B."/>
            <person name="Kuo A."/>
            <person name="Liang C."/>
            <person name="Lipzen A."/>
            <person name="Lutzoni F."/>
            <person name="Magnuson J."/>
            <person name="Mondo S."/>
            <person name="Nolan M."/>
            <person name="Ohm R."/>
            <person name="Pangilinan J."/>
            <person name="Park H.-J."/>
            <person name="Ramirez L."/>
            <person name="Alfaro M."/>
            <person name="Sun H."/>
            <person name="Tritt A."/>
            <person name="Yoshinaga Y."/>
            <person name="Zwiers L.-H."/>
            <person name="Turgeon B."/>
            <person name="Goodwin S."/>
            <person name="Spatafora J."/>
            <person name="Crous P."/>
            <person name="Grigoriev I."/>
        </authorList>
    </citation>
    <scope>NUCLEOTIDE SEQUENCE [LARGE SCALE GENOMIC DNA]</scope>
    <source>
        <strain evidence="2">CBS 304.66</strain>
    </source>
</reference>
<accession>A0A9P4MYF0</accession>
<keyword evidence="2" id="KW-1185">Reference proteome</keyword>
<protein>
    <submittedName>
        <fullName evidence="1">Uncharacterized protein</fullName>
    </submittedName>
</protein>